<keyword evidence="1 3" id="KW-0489">Methyltransferase</keyword>
<dbReference type="EMBL" id="DRYK01000079">
    <property type="protein sequence ID" value="HHP68363.1"/>
    <property type="molecule type" value="Genomic_DNA"/>
</dbReference>
<protein>
    <submittedName>
        <fullName evidence="3">Tetrahydromethanopterin S-methyltransferase subunit H</fullName>
    </submittedName>
</protein>
<organism evidence="3">
    <name type="scientific">Thermogladius calderae</name>
    <dbReference type="NCBI Taxonomy" id="1200300"/>
    <lineage>
        <taxon>Archaea</taxon>
        <taxon>Thermoproteota</taxon>
        <taxon>Thermoprotei</taxon>
        <taxon>Desulfurococcales</taxon>
        <taxon>Desulfurococcaceae</taxon>
        <taxon>Thermogladius</taxon>
    </lineage>
</organism>
<dbReference type="GO" id="GO:0006730">
    <property type="term" value="P:one-carbon metabolic process"/>
    <property type="evidence" value="ECO:0007669"/>
    <property type="project" value="InterPro"/>
</dbReference>
<evidence type="ECO:0000256" key="2">
    <source>
        <dbReference type="ARBA" id="ARBA00022679"/>
    </source>
</evidence>
<gene>
    <name evidence="3" type="ORF">ENM60_06260</name>
</gene>
<evidence type="ECO:0000313" key="3">
    <source>
        <dbReference type="EMBL" id="HHP68363.1"/>
    </source>
</evidence>
<sequence length="295" mass="31959">MGDYCIGGVLGECPTWLVGSIFYLGDKLLSSSGIDKMAARQKIEEALGQCDKYGLVLAIDVIFPSENLVEEILSFIGEFGIPVFLDSPDPGIRARAYLKASELGLTKHSIANGLYVDSPPEEVEALKESGIESAVLMAFDPKDPYTSIEPVARMRIVRELLERVKGLGIRNLIVDTVVLDPSSIYLSGEAVYMVKTELRLPVGSAPANALGNVTKEKVGVEAMVGVHGGSAAFLRMMGADYIMYGPISRVKYVAPVISTIDSLLGYGLRRTGVNIEGKHPYKTLLRELQQLFTKG</sequence>
<dbReference type="GO" id="GO:0032259">
    <property type="term" value="P:methylation"/>
    <property type="evidence" value="ECO:0007669"/>
    <property type="project" value="UniProtKB-KW"/>
</dbReference>
<proteinExistence type="predicted"/>
<evidence type="ECO:0000256" key="1">
    <source>
        <dbReference type="ARBA" id="ARBA00022603"/>
    </source>
</evidence>
<dbReference type="Pfam" id="PF02007">
    <property type="entry name" value="MtrH"/>
    <property type="match status" value="1"/>
</dbReference>
<accession>A0A7J3Y0M9</accession>
<dbReference type="InterPro" id="IPR023467">
    <property type="entry name" value="MeTrfase_MtrH/MtxH"/>
</dbReference>
<comment type="caution">
    <text evidence="3">The sequence shown here is derived from an EMBL/GenBank/DDBJ whole genome shotgun (WGS) entry which is preliminary data.</text>
</comment>
<dbReference type="AlphaFoldDB" id="A0A7J3Y0M9"/>
<reference evidence="3" key="1">
    <citation type="journal article" date="2020" name="mSystems">
        <title>Genome- and Community-Level Interaction Insights into Carbon Utilization and Element Cycling Functions of Hydrothermarchaeota in Hydrothermal Sediment.</title>
        <authorList>
            <person name="Zhou Z."/>
            <person name="Liu Y."/>
            <person name="Xu W."/>
            <person name="Pan J."/>
            <person name="Luo Z.H."/>
            <person name="Li M."/>
        </authorList>
    </citation>
    <scope>NUCLEOTIDE SEQUENCE [LARGE SCALE GENOMIC DNA]</scope>
    <source>
        <strain evidence="3">SpSt-110</strain>
    </source>
</reference>
<dbReference type="GO" id="GO:0008168">
    <property type="term" value="F:methyltransferase activity"/>
    <property type="evidence" value="ECO:0007669"/>
    <property type="project" value="UniProtKB-KW"/>
</dbReference>
<name>A0A7J3Y0M9_9CREN</name>
<keyword evidence="2 3" id="KW-0808">Transferase</keyword>